<evidence type="ECO:0000259" key="7">
    <source>
        <dbReference type="PROSITE" id="PS51194"/>
    </source>
</evidence>
<feature type="compositionally biased region" description="Polar residues" evidence="5">
    <location>
        <begin position="96"/>
        <end position="113"/>
    </location>
</feature>
<feature type="region of interest" description="Disordered" evidence="5">
    <location>
        <begin position="192"/>
        <end position="314"/>
    </location>
</feature>
<reference evidence="8 9" key="1">
    <citation type="submission" date="2023-11" db="EMBL/GenBank/DDBJ databases">
        <authorList>
            <person name="Hedman E."/>
            <person name="Englund M."/>
            <person name="Stromberg M."/>
            <person name="Nyberg Akerstrom W."/>
            <person name="Nylinder S."/>
            <person name="Jareborg N."/>
            <person name="Kallberg Y."/>
            <person name="Kronander E."/>
        </authorList>
    </citation>
    <scope>NUCLEOTIDE SEQUENCE [LARGE SCALE GENOMIC DNA]</scope>
</reference>
<evidence type="ECO:0000256" key="4">
    <source>
        <dbReference type="SAM" id="Coils"/>
    </source>
</evidence>
<dbReference type="PANTHER" id="PTHR45626:SF50">
    <property type="entry name" value="TRANSCRIPTION TERMINATION FACTOR 2"/>
    <property type="match status" value="1"/>
</dbReference>
<comment type="caution">
    <text evidence="8">The sequence shown here is derived from an EMBL/GenBank/DDBJ whole genome shotgun (WGS) entry which is preliminary data.</text>
</comment>
<feature type="compositionally biased region" description="Polar residues" evidence="5">
    <location>
        <begin position="391"/>
        <end position="401"/>
    </location>
</feature>
<feature type="compositionally biased region" description="Acidic residues" evidence="5">
    <location>
        <begin position="13"/>
        <end position="22"/>
    </location>
</feature>
<dbReference type="PANTHER" id="PTHR45626">
    <property type="entry name" value="TRANSCRIPTION TERMINATION FACTOR 2-RELATED"/>
    <property type="match status" value="1"/>
</dbReference>
<gene>
    <name evidence="8" type="ORF">PARMNEM_LOCUS5311</name>
</gene>
<evidence type="ECO:0000256" key="3">
    <source>
        <dbReference type="ARBA" id="ARBA00022840"/>
    </source>
</evidence>
<evidence type="ECO:0000256" key="5">
    <source>
        <dbReference type="SAM" id="MobiDB-lite"/>
    </source>
</evidence>
<feature type="region of interest" description="Disordered" evidence="5">
    <location>
        <begin position="80"/>
        <end position="138"/>
    </location>
</feature>
<feature type="region of interest" description="Disordered" evidence="5">
    <location>
        <begin position="1"/>
        <end position="68"/>
    </location>
</feature>
<dbReference type="SMART" id="SM00490">
    <property type="entry name" value="HELICc"/>
    <property type="match status" value="1"/>
</dbReference>
<feature type="compositionally biased region" description="Acidic residues" evidence="5">
    <location>
        <begin position="1079"/>
        <end position="1096"/>
    </location>
</feature>
<dbReference type="PROSITE" id="PS51192">
    <property type="entry name" value="HELICASE_ATP_BIND_1"/>
    <property type="match status" value="1"/>
</dbReference>
<feature type="region of interest" description="Disordered" evidence="5">
    <location>
        <begin position="330"/>
        <end position="401"/>
    </location>
</feature>
<dbReference type="GO" id="GO:0006281">
    <property type="term" value="P:DNA repair"/>
    <property type="evidence" value="ECO:0007669"/>
    <property type="project" value="TreeGrafter"/>
</dbReference>
<dbReference type="Pfam" id="PF00176">
    <property type="entry name" value="SNF2-rel_dom"/>
    <property type="match status" value="1"/>
</dbReference>
<dbReference type="InterPro" id="IPR038718">
    <property type="entry name" value="SNF2-like_sf"/>
</dbReference>
<organism evidence="8 9">
    <name type="scientific">Parnassius mnemosyne</name>
    <name type="common">clouded apollo</name>
    <dbReference type="NCBI Taxonomy" id="213953"/>
    <lineage>
        <taxon>Eukaryota</taxon>
        <taxon>Metazoa</taxon>
        <taxon>Ecdysozoa</taxon>
        <taxon>Arthropoda</taxon>
        <taxon>Hexapoda</taxon>
        <taxon>Insecta</taxon>
        <taxon>Pterygota</taxon>
        <taxon>Neoptera</taxon>
        <taxon>Endopterygota</taxon>
        <taxon>Lepidoptera</taxon>
        <taxon>Glossata</taxon>
        <taxon>Ditrysia</taxon>
        <taxon>Papilionoidea</taxon>
        <taxon>Papilionidae</taxon>
        <taxon>Parnassiinae</taxon>
        <taxon>Parnassini</taxon>
        <taxon>Parnassius</taxon>
        <taxon>Driopa</taxon>
    </lineage>
</organism>
<dbReference type="SUPFAM" id="SSF52540">
    <property type="entry name" value="P-loop containing nucleoside triphosphate hydrolases"/>
    <property type="match status" value="2"/>
</dbReference>
<feature type="compositionally biased region" description="Acidic residues" evidence="5">
    <location>
        <begin position="301"/>
        <end position="314"/>
    </location>
</feature>
<keyword evidence="1" id="KW-0547">Nucleotide-binding</keyword>
<feature type="domain" description="Helicase C-terminal" evidence="7">
    <location>
        <begin position="1122"/>
        <end position="1289"/>
    </location>
</feature>
<feature type="coiled-coil region" evidence="4">
    <location>
        <begin position="549"/>
        <end position="576"/>
    </location>
</feature>
<dbReference type="InterPro" id="IPR049730">
    <property type="entry name" value="SNF2/RAD54-like_C"/>
</dbReference>
<evidence type="ECO:0000256" key="2">
    <source>
        <dbReference type="ARBA" id="ARBA00022801"/>
    </source>
</evidence>
<sequence>MESSFFEYRDATAAEDDSDTEIIDNSLIEDQSFSTTKKPGIKNQTVFIAESEESTSEDDTDADAKERRFLSVSVTRRSSVGESTLISSSDDDKSTRGSVQNQSETSNKVVVTSSDEEMSPEIVPRRRPNNTSRRSSLCFIGRKNRKRMILTDSDTENSIIIERDKNRKHACLKDTPAKIKSIVLATATPDKTKMADDSYHNSRDFSDDQVEGGNVSKNSSDDEEENIPQKADTSNCSKECGQNSNDEHLDCDKGSLKICSSDRKKSNSPEGSGEVSNNKKSKNNQDEQNLNSEEPKSDATENSEVDESDGLDEDQMVMSRATRMSIMGFVPKESPSDESDFIQSDDNSTSRPNSANGLTDLPDVSVSLRKTPKKLNNDNDENNDDDKHNESSITCSPFSSPLKDITNNFNESFKIDDKNKSNRVQNTNDIICDLTHNDSFEIYDLTRSERNFSSNKVLNRVTGSGSTYNEQVIDDDLTVIDAQPEIIALSSDDEDEVKEEKKSPKVKKSPIKTSETSASKTQSVRSDMKQYLLPPSYPNQVVYVQKHVRENELAKLQGLQEDLQNIRLLLENMDVDTLPDGGVKLIERLTALEQEVRRQGDKVANMVVESDNPTLEAVAKDGFKEEENKGLSWDDIQKASHAVQPKMFGKQAMATHMAERNLILERLRDLHESLASRPPENEFAENPAALKTQLMPYQLHALAWLRWRETQRPSGGILADDMGLGKTITIIALIASDKESNIDNDDGEYDDYTGKNSSKLIVGGTLVVCPASLMQQWAGEVAQHCRPHRISVCQHHGAARAQQPHRLATYDLVLTTYNILLRDTDKGGVLCRVRWRRVVLDEAHVVRNHKSLTAAAVLPSSLRAARRWALTGTPLHNRDLDLFALLRFLGCSPFDDLQMWKKWIDNKSLGGQERLSTIMRCVMLRRTKLQLQERGQLACLPPRDLHERTVHLARDELNVYQKLLVFSKTLFAQFLHQRAEKRADAQGFQPGKDSAYADMHKKMIKLQGAKPVKSHEILVLLLRLRQICCHCGLIAAMLTDGDAVGEELVTDNAENDLLDELNKLVLEDKKNTKRKSGAGEEEEGGEEDGGDGEEEGTTAAEAVRSVLSRSNPVFELARRSSKIDAVMACLHDDVFPNHGEKAVVVSQWTGVLRLVERELKRAGVQCVTLSGDVPVPARDPLVRALNDPASPVRVMLLSLTAGGVGLNLCGASHLLLLDPHWNPQLEQQAQDRVYRVGQARHVHIYRFMCVDTVEQSIRQLQKVKLELADNVLTGARHNNASKLSIEDLKMLFNMGQ</sequence>
<keyword evidence="2" id="KW-0378">Hydrolase</keyword>
<dbReference type="InterPro" id="IPR000330">
    <property type="entry name" value="SNF2_N"/>
</dbReference>
<feature type="compositionally biased region" description="Polar residues" evidence="5">
    <location>
        <begin position="511"/>
        <end position="525"/>
    </location>
</feature>
<dbReference type="SMART" id="SM00487">
    <property type="entry name" value="DEXDc"/>
    <property type="match status" value="1"/>
</dbReference>
<evidence type="ECO:0008006" key="10">
    <source>
        <dbReference type="Google" id="ProtNLM"/>
    </source>
</evidence>
<feature type="compositionally biased region" description="Polar residues" evidence="5">
    <location>
        <begin position="268"/>
        <end position="278"/>
    </location>
</feature>
<dbReference type="GO" id="GO:0005634">
    <property type="term" value="C:nucleus"/>
    <property type="evidence" value="ECO:0007669"/>
    <property type="project" value="TreeGrafter"/>
</dbReference>
<proteinExistence type="predicted"/>
<feature type="compositionally biased region" description="Basic and acidic residues" evidence="5">
    <location>
        <begin position="245"/>
        <end position="267"/>
    </location>
</feature>
<keyword evidence="3" id="KW-0067">ATP-binding</keyword>
<evidence type="ECO:0000256" key="1">
    <source>
        <dbReference type="ARBA" id="ARBA00022741"/>
    </source>
</evidence>
<dbReference type="Gene3D" id="3.40.50.10810">
    <property type="entry name" value="Tandem AAA-ATPase domain"/>
    <property type="match status" value="1"/>
</dbReference>
<dbReference type="Gene3D" id="3.40.50.300">
    <property type="entry name" value="P-loop containing nucleotide triphosphate hydrolases"/>
    <property type="match status" value="1"/>
</dbReference>
<evidence type="ECO:0000313" key="8">
    <source>
        <dbReference type="EMBL" id="CAK1583979.1"/>
    </source>
</evidence>
<dbReference type="EMBL" id="CAVLGL010000057">
    <property type="protein sequence ID" value="CAK1583979.1"/>
    <property type="molecule type" value="Genomic_DNA"/>
</dbReference>
<dbReference type="CDD" id="cd18793">
    <property type="entry name" value="SF2_C_SNF"/>
    <property type="match status" value="1"/>
</dbReference>
<dbReference type="InterPro" id="IPR050628">
    <property type="entry name" value="SNF2_RAD54_helicase_TF"/>
</dbReference>
<keyword evidence="4" id="KW-0175">Coiled coil</keyword>
<dbReference type="Pfam" id="PF00271">
    <property type="entry name" value="Helicase_C"/>
    <property type="match status" value="1"/>
</dbReference>
<evidence type="ECO:0000259" key="6">
    <source>
        <dbReference type="PROSITE" id="PS51192"/>
    </source>
</evidence>
<evidence type="ECO:0000313" key="9">
    <source>
        <dbReference type="Proteomes" id="UP001314205"/>
    </source>
</evidence>
<dbReference type="GO" id="GO:0008094">
    <property type="term" value="F:ATP-dependent activity, acting on DNA"/>
    <property type="evidence" value="ECO:0007669"/>
    <property type="project" value="TreeGrafter"/>
</dbReference>
<feature type="region of interest" description="Disordered" evidence="5">
    <location>
        <begin position="490"/>
        <end position="525"/>
    </location>
</feature>
<keyword evidence="9" id="KW-1185">Reference proteome</keyword>
<feature type="domain" description="Helicase ATP-binding" evidence="6">
    <location>
        <begin position="707"/>
        <end position="892"/>
    </location>
</feature>
<dbReference type="InterPro" id="IPR027417">
    <property type="entry name" value="P-loop_NTPase"/>
</dbReference>
<dbReference type="GO" id="GO:0016787">
    <property type="term" value="F:hydrolase activity"/>
    <property type="evidence" value="ECO:0007669"/>
    <property type="project" value="UniProtKB-KW"/>
</dbReference>
<dbReference type="InterPro" id="IPR014001">
    <property type="entry name" value="Helicase_ATP-bd"/>
</dbReference>
<protein>
    <recommendedName>
        <fullName evidence="10">Transcription termination factor 2</fullName>
    </recommendedName>
</protein>
<feature type="compositionally biased region" description="Polar residues" evidence="5">
    <location>
        <begin position="341"/>
        <end position="357"/>
    </location>
</feature>
<feature type="compositionally biased region" description="Acidic residues" evidence="5">
    <location>
        <begin position="50"/>
        <end position="61"/>
    </location>
</feature>
<feature type="compositionally biased region" description="Polar residues" evidence="5">
    <location>
        <begin position="231"/>
        <end position="244"/>
    </location>
</feature>
<feature type="region of interest" description="Disordered" evidence="5">
    <location>
        <begin position="1071"/>
        <end position="1098"/>
    </location>
</feature>
<feature type="compositionally biased region" description="Basic and acidic residues" evidence="5">
    <location>
        <begin position="192"/>
        <end position="206"/>
    </location>
</feature>
<accession>A0AAV1KN16</accession>
<dbReference type="InterPro" id="IPR001650">
    <property type="entry name" value="Helicase_C-like"/>
</dbReference>
<feature type="compositionally biased region" description="Polar residues" evidence="5">
    <location>
        <begin position="28"/>
        <end position="46"/>
    </location>
</feature>
<dbReference type="PROSITE" id="PS51194">
    <property type="entry name" value="HELICASE_CTER"/>
    <property type="match status" value="1"/>
</dbReference>
<dbReference type="Proteomes" id="UP001314205">
    <property type="component" value="Unassembled WGS sequence"/>
</dbReference>
<name>A0AAV1KN16_9NEOP</name>
<dbReference type="GO" id="GO:0005524">
    <property type="term" value="F:ATP binding"/>
    <property type="evidence" value="ECO:0007669"/>
    <property type="project" value="UniProtKB-KW"/>
</dbReference>